<dbReference type="InterPro" id="IPR003615">
    <property type="entry name" value="HNH_nuc"/>
</dbReference>
<dbReference type="Gene3D" id="3.30.420.10">
    <property type="entry name" value="Ribonuclease H-like superfamily/Ribonuclease H"/>
    <property type="match status" value="2"/>
</dbReference>
<dbReference type="Pfam" id="PF18541">
    <property type="entry name" value="RuvC_III"/>
    <property type="match status" value="1"/>
</dbReference>
<evidence type="ECO:0000256" key="1">
    <source>
        <dbReference type="SAM" id="MobiDB-lite"/>
    </source>
</evidence>
<comment type="caution">
    <text evidence="5">The sequence shown here is derived from an EMBL/GenBank/DDBJ whole genome shotgun (WGS) entry which is preliminary data.</text>
</comment>
<feature type="region of interest" description="Disordered" evidence="1">
    <location>
        <begin position="44"/>
        <end position="63"/>
    </location>
</feature>
<gene>
    <name evidence="5" type="ORF">LH440_09220</name>
</gene>
<proteinExistence type="predicted"/>
<dbReference type="Gene3D" id="1.10.30.50">
    <property type="match status" value="1"/>
</dbReference>
<dbReference type="InterPro" id="IPR036397">
    <property type="entry name" value="RNaseH_sf"/>
</dbReference>
<evidence type="ECO:0008006" key="7">
    <source>
        <dbReference type="Google" id="ProtNLM"/>
    </source>
</evidence>
<feature type="domain" description="RuvC endonuclease subdomain 3" evidence="4">
    <location>
        <begin position="716"/>
        <end position="885"/>
    </location>
</feature>
<dbReference type="InterPro" id="IPR041383">
    <property type="entry name" value="RuvC_III"/>
</dbReference>
<protein>
    <recommendedName>
        <fullName evidence="7">CRISPR-associated endonuclease Cas9</fullName>
    </recommendedName>
</protein>
<dbReference type="NCBIfam" id="TIGR01865">
    <property type="entry name" value="cas_Csn1"/>
    <property type="match status" value="1"/>
</dbReference>
<sequence length="1105" mass="125721">MAYKIGVDLGTASIGACVISLNEKQVPASIPHHGVRIFSEPVERGQKGLAPKKAARRDARQQRRQIERRARRLRRVSHLAFLLGLDRQCLMPDSGQNLTRLRAEAASHVIGFPDLFNVFMRLAKRRGYTGGFKDDGSESKVVKAGIEVLAGQMAELAAAQGKETVTLGEFLWHRQQQGLPIYLKADRPSLTPLFAHRDMVQAEFEQIWRVQAAAHPQLNGTHLEKPIRQWFFDAIFHQRPLKSPALMVGSCLLEPDMPRAPRAQMAAQQFRIEKVLRDLRWGGGRQAERLSPAQLAVIRPLFDQYAEISFSTLLSALDKNNMADPRGRTLNLDRGHGLKLKGNTTLAAWRSMGMLEDWLSLTPAQQVTVINLLADLGSPEILAPEDWHLRMPKANTSKNKKKSGQSPESPFRSFSPEIVAFINRLKASGHYSRFSSMGFESGRSSYSIKALNRLNEWLAAPWWQSGEAESTRRGEIDEDAAIRQCYPRHFVTQTTLTDRLSEPPRSGNDVVDVALRELRGVINRCIEAMGGEHPQEIIVEMSREVGRGVKARNEMEKRMQENKKHKEGIRKILNDQKVTATQTAILRYQLWEEQDKHFCPYCDEPINLQAAMSGIETQIEHILPRNLTQVGRKRSELVLAHARCNVMKGDATPWQAFGHDAQRWAAVERAIKRFEELGKGLYAKDRPQAIIFYRKAHLLSLKDYEREVLTDESIAGFADRQFHQTSWIAKLAAQWLRQITPLVSVSRGEFTALLRRQWHLDTVIPQLRYAEGLSVRDEDGQLISQEDFERYRHQWEGQRPQPGEQAVEFRPDKRIDHRHHGLDALVIALTSRSLYMDLARRYKEECEKRAAGAKYRREWSIAPPMSHLRDQAVAMLQKCRVSHKPDRHASGALFKDSAYGESLREGKKYLTIHRKLSDLNGEKGIADIVSDEVRQIVLAAFTARVAAGLTPTQALATPVDYPHYKTRIWRVKCFAGAADSAIRIEHESRQGTHIKYLLSDSYACLEVQKSKDGKKPITRLITLHEASQPAFRKRKAKGMRFYKGDLVINTKDNKCYRIGYFKKEGDVYLIHHLDPRGYGEIKTTEKNSGKRVMAFSQAVHLKGLE</sequence>
<evidence type="ECO:0000313" key="6">
    <source>
        <dbReference type="Proteomes" id="UP001200247"/>
    </source>
</evidence>
<reference evidence="5 6" key="1">
    <citation type="submission" date="2021-10" db="EMBL/GenBank/DDBJ databases">
        <title>Whole-genome sequencing analysis of Laribacter hongkongensis: virulence gene profiles, carbohydrate-active enzyme prediction, and antimicrobial resistance characterization.</title>
        <authorList>
            <person name="Yuan P."/>
            <person name="Zhan Y."/>
            <person name="Chen D."/>
        </authorList>
    </citation>
    <scope>NUCLEOTIDE SEQUENCE [LARGE SCALE GENOMIC DNA]</scope>
    <source>
        <strain evidence="5 6">W67</strain>
    </source>
</reference>
<dbReference type="Pfam" id="PF18470">
    <property type="entry name" value="Cas9_a"/>
    <property type="match status" value="1"/>
</dbReference>
<evidence type="ECO:0000259" key="4">
    <source>
        <dbReference type="Pfam" id="PF18541"/>
    </source>
</evidence>
<organism evidence="5 6">
    <name type="scientific">Laribacter hongkongensis</name>
    <dbReference type="NCBI Taxonomy" id="168471"/>
    <lineage>
        <taxon>Bacteria</taxon>
        <taxon>Pseudomonadati</taxon>
        <taxon>Pseudomonadota</taxon>
        <taxon>Betaproteobacteria</taxon>
        <taxon>Neisseriales</taxon>
        <taxon>Aquaspirillaceae</taxon>
        <taxon>Laribacter</taxon>
    </lineage>
</organism>
<evidence type="ECO:0000313" key="5">
    <source>
        <dbReference type="EMBL" id="MCG9026077.1"/>
    </source>
</evidence>
<dbReference type="RefSeq" id="WP_239894016.1">
    <property type="nucleotide sequence ID" value="NZ_JAJAXM010000015.1"/>
</dbReference>
<name>A0ABD4SRI4_9NEIS</name>
<dbReference type="AlphaFoldDB" id="A0ABD4SRI4"/>
<feature type="domain" description="HNH nuclease" evidence="2">
    <location>
        <begin position="599"/>
        <end position="654"/>
    </location>
</feature>
<dbReference type="Pfam" id="PF13395">
    <property type="entry name" value="HNH_4"/>
    <property type="match status" value="1"/>
</dbReference>
<accession>A0ABD4SRI4</accession>
<dbReference type="InterPro" id="IPR040619">
    <property type="entry name" value="Cas9_alpha-helical_lobe"/>
</dbReference>
<evidence type="ECO:0000259" key="2">
    <source>
        <dbReference type="Pfam" id="PF13395"/>
    </source>
</evidence>
<dbReference type="EMBL" id="JAJAXM010000015">
    <property type="protein sequence ID" value="MCG9026077.1"/>
    <property type="molecule type" value="Genomic_DNA"/>
</dbReference>
<feature type="domain" description="Cas9 alpha-helical lobe" evidence="3">
    <location>
        <begin position="243"/>
        <end position="459"/>
    </location>
</feature>
<evidence type="ECO:0000259" key="3">
    <source>
        <dbReference type="Pfam" id="PF18470"/>
    </source>
</evidence>
<dbReference type="InterPro" id="IPR028629">
    <property type="entry name" value="Cas9"/>
</dbReference>
<dbReference type="Proteomes" id="UP001200247">
    <property type="component" value="Unassembled WGS sequence"/>
</dbReference>